<dbReference type="AlphaFoldDB" id="A0A0F9NEX8"/>
<accession>A0A0F9NEX8</accession>
<evidence type="ECO:0000256" key="5">
    <source>
        <dbReference type="ARBA" id="ARBA00022741"/>
    </source>
</evidence>
<dbReference type="Gene3D" id="3.40.50.300">
    <property type="entry name" value="P-loop containing nucleotide triphosphate hydrolases"/>
    <property type="match status" value="2"/>
</dbReference>
<evidence type="ECO:0000259" key="14">
    <source>
        <dbReference type="PROSITE" id="PS50893"/>
    </source>
</evidence>
<keyword evidence="6" id="KW-0227">DNA damage</keyword>
<keyword evidence="12" id="KW-0238">DNA-binding</keyword>
<keyword evidence="8" id="KW-0863">Zinc-finger</keyword>
<dbReference type="GO" id="GO:0006289">
    <property type="term" value="P:nucleotide-excision repair"/>
    <property type="evidence" value="ECO:0007669"/>
    <property type="project" value="InterPro"/>
</dbReference>
<proteinExistence type="predicted"/>
<dbReference type="InterPro" id="IPR003439">
    <property type="entry name" value="ABC_transporter-like_ATP-bd"/>
</dbReference>
<dbReference type="SUPFAM" id="SSF52540">
    <property type="entry name" value="P-loop containing nucleoside triphosphate hydrolases"/>
    <property type="match status" value="2"/>
</dbReference>
<reference evidence="15" key="1">
    <citation type="journal article" date="2015" name="Nature">
        <title>Complex archaea that bridge the gap between prokaryotes and eukaryotes.</title>
        <authorList>
            <person name="Spang A."/>
            <person name="Saw J.H."/>
            <person name="Jorgensen S.L."/>
            <person name="Zaremba-Niedzwiedzka K."/>
            <person name="Martijn J."/>
            <person name="Lind A.E."/>
            <person name="van Eijk R."/>
            <person name="Schleper C."/>
            <person name="Guy L."/>
            <person name="Ettema T.J."/>
        </authorList>
    </citation>
    <scope>NUCLEOTIDE SEQUENCE</scope>
</reference>
<keyword evidence="11" id="KW-0267">Excision nuclease</keyword>
<dbReference type="GO" id="GO:0004518">
    <property type="term" value="F:nuclease activity"/>
    <property type="evidence" value="ECO:0007669"/>
    <property type="project" value="UniProtKB-KW"/>
</dbReference>
<gene>
    <name evidence="15" type="ORF">LCGC14_0959000</name>
</gene>
<dbReference type="EMBL" id="LAZR01003458">
    <property type="protein sequence ID" value="KKN18115.1"/>
    <property type="molecule type" value="Genomic_DNA"/>
</dbReference>
<dbReference type="InterPro" id="IPR041552">
    <property type="entry name" value="UvrA_DNA-bd"/>
</dbReference>
<evidence type="ECO:0000256" key="1">
    <source>
        <dbReference type="ARBA" id="ARBA00004496"/>
    </source>
</evidence>
<keyword evidence="7" id="KW-0228">DNA excision</keyword>
<evidence type="ECO:0000256" key="9">
    <source>
        <dbReference type="ARBA" id="ARBA00022833"/>
    </source>
</evidence>
<evidence type="ECO:0000256" key="10">
    <source>
        <dbReference type="ARBA" id="ARBA00022840"/>
    </source>
</evidence>
<evidence type="ECO:0000256" key="3">
    <source>
        <dbReference type="ARBA" id="ARBA00022723"/>
    </source>
</evidence>
<comment type="caution">
    <text evidence="15">The sequence shown here is derived from an EMBL/GenBank/DDBJ whole genome shotgun (WGS) entry which is preliminary data.</text>
</comment>
<comment type="subcellular location">
    <subcellularLocation>
        <location evidence="1">Cytoplasm</location>
    </subcellularLocation>
</comment>
<keyword evidence="5" id="KW-0547">Nucleotide-binding</keyword>
<dbReference type="GO" id="GO:0008270">
    <property type="term" value="F:zinc ion binding"/>
    <property type="evidence" value="ECO:0007669"/>
    <property type="project" value="UniProtKB-KW"/>
</dbReference>
<dbReference type="PANTHER" id="PTHR43152:SF3">
    <property type="entry name" value="UVRABC SYSTEM PROTEIN A"/>
    <property type="match status" value="1"/>
</dbReference>
<evidence type="ECO:0000256" key="7">
    <source>
        <dbReference type="ARBA" id="ARBA00022769"/>
    </source>
</evidence>
<dbReference type="Gene3D" id="1.10.8.280">
    <property type="entry name" value="ABC transporter ATPase domain-like"/>
    <property type="match status" value="1"/>
</dbReference>
<dbReference type="InterPro" id="IPR027417">
    <property type="entry name" value="P-loop_NTPase"/>
</dbReference>
<evidence type="ECO:0000256" key="12">
    <source>
        <dbReference type="ARBA" id="ARBA00023125"/>
    </source>
</evidence>
<keyword evidence="4" id="KW-0677">Repeat</keyword>
<evidence type="ECO:0000256" key="8">
    <source>
        <dbReference type="ARBA" id="ARBA00022771"/>
    </source>
</evidence>
<dbReference type="GO" id="GO:0016887">
    <property type="term" value="F:ATP hydrolysis activity"/>
    <property type="evidence" value="ECO:0007669"/>
    <property type="project" value="InterPro"/>
</dbReference>
<dbReference type="GO" id="GO:0003677">
    <property type="term" value="F:DNA binding"/>
    <property type="evidence" value="ECO:0007669"/>
    <property type="project" value="UniProtKB-KW"/>
</dbReference>
<evidence type="ECO:0000256" key="6">
    <source>
        <dbReference type="ARBA" id="ARBA00022763"/>
    </source>
</evidence>
<evidence type="ECO:0000256" key="13">
    <source>
        <dbReference type="ARBA" id="ARBA00023204"/>
    </source>
</evidence>
<dbReference type="Gene3D" id="1.20.1580.10">
    <property type="entry name" value="ABC transporter ATPase like domain"/>
    <property type="match status" value="2"/>
</dbReference>
<name>A0A0F9NEX8_9ZZZZ</name>
<protein>
    <recommendedName>
        <fullName evidence="14">ABC transporter domain-containing protein</fullName>
    </recommendedName>
</protein>
<keyword evidence="13" id="KW-0234">DNA repair</keyword>
<evidence type="ECO:0000256" key="2">
    <source>
        <dbReference type="ARBA" id="ARBA00022490"/>
    </source>
</evidence>
<keyword evidence="9" id="KW-0862">Zinc</keyword>
<evidence type="ECO:0000256" key="11">
    <source>
        <dbReference type="ARBA" id="ARBA00022881"/>
    </source>
</evidence>
<evidence type="ECO:0000256" key="4">
    <source>
        <dbReference type="ARBA" id="ARBA00022737"/>
    </source>
</evidence>
<keyword evidence="2" id="KW-0963">Cytoplasm</keyword>
<organism evidence="15">
    <name type="scientific">marine sediment metagenome</name>
    <dbReference type="NCBI Taxonomy" id="412755"/>
    <lineage>
        <taxon>unclassified sequences</taxon>
        <taxon>metagenomes</taxon>
        <taxon>ecological metagenomes</taxon>
    </lineage>
</organism>
<sequence>MDEIKVQGARIHNLKNIDVSISKKKITLITGVSGSGKSSLAFDIIFDEGMNRYLQAIGFPPKLEDEKPFDLIEGLSPTIAVEQRTTRVINPRSTVGTKTGIYGLLRMFYAIEGVLLCPICKIPVDHNLECESCGMIRERFEIKHFSFNEPSGMCLECKGRGYTMHLTEDLIVQDPNRNLMQITKAGSAVFADQIRFVEQLPRFYDFDIKTPYKGLSDNVKQIFLYGSGKKLPFEWESKSFTGILEREFEGIIPYVNRALIESKSAYRRQKIHKNFMKINKCEECNGYKLNETSRDVKIAGKHIEELAMMSIDDLKVFLDGLSNKFINTKQGKNVLEKLQQKLQNILDVGLTYLHLNRGMPTLSGGELQRLALMTHLDAGIDSLIYILDEPSMSLHESEKESLINLLLKLKELGNTVIVVEHDKKFIDVADEVIDIGPQAGVNGGRIVFKGTIDEIKKVKESYTGQFLAGEIKLPEKTIQDRRRVDNRTKFLKIKNVSTNNLKNIEVEIPLGMMVGICGVSGSGKSSLVQDTLVPLLKPHFTREANKNKKNTNDVEEEEGEEDLLERSGTLVGWENIDEVIVVNQKPIGRTRRSMPVSYIGIWDKIRNLFAKEPSAKKKKFTAGHFSFNSDKGRCPSCKGDGVEDIKVSFLSAITLPCKECKGLRYKPEILEIKFKGKSIAEVLNITVSEALKLFKSQTNITNILTILEEIGMGYITLGQSAPSLSGGEAQRIKLAKELGRARKSKSLYILDEPTIGLSFHDVVKLIDLLESLVREGNTVVIIEHDPDILAFSDYLIELGPEGGPKGGEIIAKGSPEEIKLLKTSITGPYLT</sequence>
<dbReference type="PROSITE" id="PS50893">
    <property type="entry name" value="ABC_TRANSPORTER_2"/>
    <property type="match status" value="1"/>
</dbReference>
<keyword evidence="10" id="KW-0067">ATP-binding</keyword>
<dbReference type="PROSITE" id="PS00211">
    <property type="entry name" value="ABC_TRANSPORTER_1"/>
    <property type="match status" value="1"/>
</dbReference>
<keyword evidence="3" id="KW-0479">Metal-binding</keyword>
<feature type="domain" description="ABC transporter" evidence="14">
    <location>
        <begin position="482"/>
        <end position="831"/>
    </location>
</feature>
<dbReference type="GO" id="GO:0005737">
    <property type="term" value="C:cytoplasm"/>
    <property type="evidence" value="ECO:0007669"/>
    <property type="project" value="UniProtKB-SubCell"/>
</dbReference>
<evidence type="ECO:0000313" key="15">
    <source>
        <dbReference type="EMBL" id="KKN18115.1"/>
    </source>
</evidence>
<dbReference type="GO" id="GO:0005524">
    <property type="term" value="F:ATP binding"/>
    <property type="evidence" value="ECO:0007669"/>
    <property type="project" value="UniProtKB-KW"/>
</dbReference>
<dbReference type="InterPro" id="IPR017871">
    <property type="entry name" value="ABC_transporter-like_CS"/>
</dbReference>
<dbReference type="PANTHER" id="PTHR43152">
    <property type="entry name" value="UVRABC SYSTEM PROTEIN A"/>
    <property type="match status" value="1"/>
</dbReference>
<dbReference type="InterPro" id="IPR004602">
    <property type="entry name" value="UvrA"/>
</dbReference>
<dbReference type="Pfam" id="PF17755">
    <property type="entry name" value="UvrA_DNA-bind"/>
    <property type="match status" value="1"/>
</dbReference>
<dbReference type="NCBIfam" id="TIGR00630">
    <property type="entry name" value="uvra"/>
    <property type="match status" value="1"/>
</dbReference>
<dbReference type="GO" id="GO:0009380">
    <property type="term" value="C:excinuclease repair complex"/>
    <property type="evidence" value="ECO:0007669"/>
    <property type="project" value="InterPro"/>
</dbReference>